<comment type="similarity">
    <text evidence="2 7">Belongs to the FAD-dependent glycerol-3-phosphate dehydrogenase family.</text>
</comment>
<dbReference type="InterPro" id="IPR000447">
    <property type="entry name" value="G3P_DH_FAD-dep"/>
</dbReference>
<dbReference type="RefSeq" id="WP_145062581.1">
    <property type="nucleotide sequence ID" value="NZ_CP036263.1"/>
</dbReference>
<sequence length="521" mass="57597">MKSNNPTNIDSDRPLDSEVIDLLVVGGGIVGAGVARDGALRGLKTKLIDQNDFASGTSSKSSRLLHGGIRYLAQMKIGLVREASREKTVINRIAPHLSDPLAFVFPTRRKSPWSYWKLSLGVKLYDWLCGGKNLGKSRSLNVASTLKLLPNLDQQNLTGSVRYYDGLTNDARLVLDTLRSAAASGAEIANYTRFVDASYENDLWTCQIQEQHSDGTSSSGEIRARCVVNATGPWSHRLPNSETSLRLTKGVHLVIDKTKLPVPDAVVVAEGERILFAIPWGERVILGTTDTDYDGPIGAPTCTTEDQQYVLDAINRAFPVANLVAADVISTWAGLRPLVADKRGNPSDISRRHEVAMSHPGWWDVTGGKLTTYRLMGEETIDQILQHLELGKKECATASTPLLEEKLVAAHSGNLSGILPPEVSAEAVRHYCQEEWAQHLDDVMIRRTSWRYYHREHLKIAEQVAQWMGEALHWGSDRIQQELNYYRAATTNSTSGQIIPRPHFAELVSQATQRTHVAVKP</sequence>
<evidence type="ECO:0000256" key="1">
    <source>
        <dbReference type="ARBA" id="ARBA00001974"/>
    </source>
</evidence>
<gene>
    <name evidence="10" type="primary">glpD</name>
    <name evidence="10" type="ORF">HG15A2_41700</name>
</gene>
<dbReference type="Gene3D" id="3.50.50.60">
    <property type="entry name" value="FAD/NAD(P)-binding domain"/>
    <property type="match status" value="1"/>
</dbReference>
<evidence type="ECO:0000256" key="5">
    <source>
        <dbReference type="ARBA" id="ARBA00022827"/>
    </source>
</evidence>
<dbReference type="PANTHER" id="PTHR11985:SF35">
    <property type="entry name" value="ANAEROBIC GLYCEROL-3-PHOSPHATE DEHYDROGENASE SUBUNIT A"/>
    <property type="match status" value="1"/>
</dbReference>
<dbReference type="Pfam" id="PF16901">
    <property type="entry name" value="DAO_C"/>
    <property type="match status" value="1"/>
</dbReference>
<protein>
    <recommendedName>
        <fullName evidence="7">Glycerol-3-phosphate dehydrogenase</fullName>
        <ecNumber evidence="7">1.1.5.3</ecNumber>
    </recommendedName>
</protein>
<dbReference type="EMBL" id="CP036263">
    <property type="protein sequence ID" value="QDT00828.1"/>
    <property type="molecule type" value="Genomic_DNA"/>
</dbReference>
<dbReference type="InterPro" id="IPR038299">
    <property type="entry name" value="DAO_C_sf"/>
</dbReference>
<keyword evidence="4" id="KW-0319">Glycerol metabolism</keyword>
<evidence type="ECO:0000259" key="8">
    <source>
        <dbReference type="Pfam" id="PF01266"/>
    </source>
</evidence>
<dbReference type="KEGG" id="amob:HG15A2_41700"/>
<evidence type="ECO:0000256" key="2">
    <source>
        <dbReference type="ARBA" id="ARBA00007330"/>
    </source>
</evidence>
<feature type="domain" description="FAD dependent oxidoreductase" evidence="8">
    <location>
        <begin position="21"/>
        <end position="372"/>
    </location>
</feature>
<keyword evidence="5" id="KW-0274">FAD</keyword>
<dbReference type="Proteomes" id="UP000319852">
    <property type="component" value="Chromosome"/>
</dbReference>
<dbReference type="GO" id="GO:0006071">
    <property type="term" value="P:glycerol metabolic process"/>
    <property type="evidence" value="ECO:0007669"/>
    <property type="project" value="UniProtKB-KW"/>
</dbReference>
<dbReference type="GO" id="GO:0009331">
    <property type="term" value="C:glycerol-3-phosphate dehydrogenase (FAD) complex"/>
    <property type="evidence" value="ECO:0007669"/>
    <property type="project" value="UniProtKB-UniRule"/>
</dbReference>
<keyword evidence="11" id="KW-1185">Reference proteome</keyword>
<evidence type="ECO:0000256" key="3">
    <source>
        <dbReference type="ARBA" id="ARBA00022630"/>
    </source>
</evidence>
<dbReference type="Gene3D" id="1.10.8.870">
    <property type="entry name" value="Alpha-glycerophosphate oxidase, cap domain"/>
    <property type="match status" value="1"/>
</dbReference>
<accession>A0A517N1D9</accession>
<evidence type="ECO:0000256" key="6">
    <source>
        <dbReference type="ARBA" id="ARBA00023002"/>
    </source>
</evidence>
<evidence type="ECO:0000313" key="10">
    <source>
        <dbReference type="EMBL" id="QDT00828.1"/>
    </source>
</evidence>
<dbReference type="PRINTS" id="PR01001">
    <property type="entry name" value="FADG3PDH"/>
</dbReference>
<dbReference type="EC" id="1.1.5.3" evidence="7"/>
<evidence type="ECO:0000259" key="9">
    <source>
        <dbReference type="Pfam" id="PF16901"/>
    </source>
</evidence>
<comment type="cofactor">
    <cofactor evidence="1 7">
        <name>FAD</name>
        <dbReference type="ChEBI" id="CHEBI:57692"/>
    </cofactor>
</comment>
<dbReference type="PROSITE" id="PS00977">
    <property type="entry name" value="FAD_G3PDH_1"/>
    <property type="match status" value="1"/>
</dbReference>
<dbReference type="OrthoDB" id="9766796at2"/>
<evidence type="ECO:0000256" key="7">
    <source>
        <dbReference type="RuleBase" id="RU361217"/>
    </source>
</evidence>
<dbReference type="InterPro" id="IPR006076">
    <property type="entry name" value="FAD-dep_OxRdtase"/>
</dbReference>
<proteinExistence type="inferred from homology"/>
<comment type="catalytic activity">
    <reaction evidence="7">
        <text>a quinone + sn-glycerol 3-phosphate = dihydroxyacetone phosphate + a quinol</text>
        <dbReference type="Rhea" id="RHEA:18977"/>
        <dbReference type="ChEBI" id="CHEBI:24646"/>
        <dbReference type="ChEBI" id="CHEBI:57597"/>
        <dbReference type="ChEBI" id="CHEBI:57642"/>
        <dbReference type="ChEBI" id="CHEBI:132124"/>
        <dbReference type="EC" id="1.1.5.3"/>
    </reaction>
</comment>
<dbReference type="Gene3D" id="3.30.9.10">
    <property type="entry name" value="D-Amino Acid Oxidase, subunit A, domain 2"/>
    <property type="match status" value="1"/>
</dbReference>
<dbReference type="GO" id="GO:0004368">
    <property type="term" value="F:glycerol-3-phosphate dehydrogenase (quinone) activity"/>
    <property type="evidence" value="ECO:0007669"/>
    <property type="project" value="UniProtKB-EC"/>
</dbReference>
<organism evidence="10 11">
    <name type="scientific">Adhaeretor mobilis</name>
    <dbReference type="NCBI Taxonomy" id="1930276"/>
    <lineage>
        <taxon>Bacteria</taxon>
        <taxon>Pseudomonadati</taxon>
        <taxon>Planctomycetota</taxon>
        <taxon>Planctomycetia</taxon>
        <taxon>Pirellulales</taxon>
        <taxon>Lacipirellulaceae</taxon>
        <taxon>Adhaeretor</taxon>
    </lineage>
</organism>
<dbReference type="AlphaFoldDB" id="A0A517N1D9"/>
<dbReference type="InterPro" id="IPR036188">
    <property type="entry name" value="FAD/NAD-bd_sf"/>
</dbReference>
<keyword evidence="3 7" id="KW-0285">Flavoprotein</keyword>
<dbReference type="InterPro" id="IPR031656">
    <property type="entry name" value="DAO_C"/>
</dbReference>
<dbReference type="GO" id="GO:0046168">
    <property type="term" value="P:glycerol-3-phosphate catabolic process"/>
    <property type="evidence" value="ECO:0007669"/>
    <property type="project" value="TreeGrafter"/>
</dbReference>
<keyword evidence="6 7" id="KW-0560">Oxidoreductase</keyword>
<dbReference type="SUPFAM" id="SSF51905">
    <property type="entry name" value="FAD/NAD(P)-binding domain"/>
    <property type="match status" value="1"/>
</dbReference>
<name>A0A517N1D9_9BACT</name>
<feature type="domain" description="Alpha-glycerophosphate oxidase C-terminal" evidence="9">
    <location>
        <begin position="424"/>
        <end position="478"/>
    </location>
</feature>
<evidence type="ECO:0000313" key="11">
    <source>
        <dbReference type="Proteomes" id="UP000319852"/>
    </source>
</evidence>
<dbReference type="PANTHER" id="PTHR11985">
    <property type="entry name" value="GLYCEROL-3-PHOSPHATE DEHYDROGENASE"/>
    <property type="match status" value="1"/>
</dbReference>
<reference evidence="10 11" key="1">
    <citation type="submission" date="2019-02" db="EMBL/GenBank/DDBJ databases">
        <title>Deep-cultivation of Planctomycetes and their phenomic and genomic characterization uncovers novel biology.</title>
        <authorList>
            <person name="Wiegand S."/>
            <person name="Jogler M."/>
            <person name="Boedeker C."/>
            <person name="Pinto D."/>
            <person name="Vollmers J."/>
            <person name="Rivas-Marin E."/>
            <person name="Kohn T."/>
            <person name="Peeters S.H."/>
            <person name="Heuer A."/>
            <person name="Rast P."/>
            <person name="Oberbeckmann S."/>
            <person name="Bunk B."/>
            <person name="Jeske O."/>
            <person name="Meyerdierks A."/>
            <person name="Storesund J.E."/>
            <person name="Kallscheuer N."/>
            <person name="Luecker S."/>
            <person name="Lage O.M."/>
            <person name="Pohl T."/>
            <person name="Merkel B.J."/>
            <person name="Hornburger P."/>
            <person name="Mueller R.-W."/>
            <person name="Bruemmer F."/>
            <person name="Labrenz M."/>
            <person name="Spormann A.M."/>
            <person name="Op den Camp H."/>
            <person name="Overmann J."/>
            <person name="Amann R."/>
            <person name="Jetten M.S.M."/>
            <person name="Mascher T."/>
            <person name="Medema M.H."/>
            <person name="Devos D.P."/>
            <person name="Kaster A.-K."/>
            <person name="Ovreas L."/>
            <person name="Rohde M."/>
            <person name="Galperin M.Y."/>
            <person name="Jogler C."/>
        </authorList>
    </citation>
    <scope>NUCLEOTIDE SEQUENCE [LARGE SCALE GENOMIC DNA]</scope>
    <source>
        <strain evidence="10 11">HG15A2</strain>
    </source>
</reference>
<evidence type="ECO:0000256" key="4">
    <source>
        <dbReference type="ARBA" id="ARBA00022798"/>
    </source>
</evidence>
<dbReference type="Pfam" id="PF01266">
    <property type="entry name" value="DAO"/>
    <property type="match status" value="1"/>
</dbReference>